<feature type="signal peptide" evidence="1">
    <location>
        <begin position="1"/>
        <end position="18"/>
    </location>
</feature>
<proteinExistence type="predicted"/>
<dbReference type="PROSITE" id="PS51257">
    <property type="entry name" value="PROKAR_LIPOPROTEIN"/>
    <property type="match status" value="1"/>
</dbReference>
<accession>E5XNG4</accession>
<dbReference type="Proteomes" id="UP000004816">
    <property type="component" value="Unassembled WGS sequence"/>
</dbReference>
<dbReference type="RefSeq" id="WP_007468412.1">
    <property type="nucleotide sequence ID" value="NZ_KI391954.1"/>
</dbReference>
<evidence type="ECO:0008006" key="4">
    <source>
        <dbReference type="Google" id="ProtNLM"/>
    </source>
</evidence>
<keyword evidence="1" id="KW-0732">Signal</keyword>
<protein>
    <recommendedName>
        <fullName evidence="4">Lipoprotein</fullName>
    </recommendedName>
</protein>
<evidence type="ECO:0000313" key="3">
    <source>
        <dbReference type="Proteomes" id="UP000004816"/>
    </source>
</evidence>
<gene>
    <name evidence="2" type="ORF">HMPREF9336_00993</name>
</gene>
<organism evidence="2 3">
    <name type="scientific">Segniliparus rugosus (strain ATCC BAA-974 / DSM 45345 / CCUG 50838 / CIP 108380 / JCM 13579 / CDC 945)</name>
    <dbReference type="NCBI Taxonomy" id="679197"/>
    <lineage>
        <taxon>Bacteria</taxon>
        <taxon>Bacillati</taxon>
        <taxon>Actinomycetota</taxon>
        <taxon>Actinomycetes</taxon>
        <taxon>Mycobacteriales</taxon>
        <taxon>Segniliparaceae</taxon>
        <taxon>Segniliparus</taxon>
    </lineage>
</organism>
<name>E5XNG4_SEGRC</name>
<evidence type="ECO:0000256" key="1">
    <source>
        <dbReference type="SAM" id="SignalP"/>
    </source>
</evidence>
<comment type="caution">
    <text evidence="2">The sequence shown here is derived from an EMBL/GenBank/DDBJ whole genome shotgun (WGS) entry which is preliminary data.</text>
</comment>
<dbReference type="eggNOG" id="ENOG5032BIJ">
    <property type="taxonomic scope" value="Bacteria"/>
</dbReference>
<dbReference type="OrthoDB" id="4763983at2"/>
<feature type="chain" id="PRO_5039073898" description="Lipoprotein" evidence="1">
    <location>
        <begin position="19"/>
        <end position="257"/>
    </location>
</feature>
<dbReference type="STRING" id="679197.HMPREF9336_00993"/>
<dbReference type="HOGENOM" id="CLU_1068830_0_0_11"/>
<evidence type="ECO:0000313" key="2">
    <source>
        <dbReference type="EMBL" id="EFV14076.1"/>
    </source>
</evidence>
<sequence>MTISGVRVGVAILTIALAATGCARQAATGGLSQSGRLAGLRDCAAASDGEKNVDCSVKASDKSGRVLEVTGSGPYKVEVFAEGGTSQQVLPPPQDDGGGHFGLPEFKDLDGDGLDEVLLPFGGGGSSGAREFEVWRASGPAARFADAGVISGQGAFRRTADGKFFGDYGRGGAGLVVFDFYRFAGGKAVDVLKLDVRVRHDGATGAVVGSSCSLSGDDEPAGSRAQRDAALKAAGLDPASAERAYCAEPWVRSVFSG</sequence>
<keyword evidence="3" id="KW-1185">Reference proteome</keyword>
<dbReference type="AlphaFoldDB" id="E5XNG4"/>
<dbReference type="EMBL" id="ACZI02000003">
    <property type="protein sequence ID" value="EFV14076.1"/>
    <property type="molecule type" value="Genomic_DNA"/>
</dbReference>
<reference evidence="2 3" key="1">
    <citation type="journal article" date="2011" name="Stand. Genomic Sci.">
        <title>High quality draft genome sequence of Segniliparus rugosus CDC 945(T)= (ATCC BAA-974(T)).</title>
        <authorList>
            <person name="Earl A.M."/>
            <person name="Desjardins C.A."/>
            <person name="Fitzgerald M.G."/>
            <person name="Arachchi H.M."/>
            <person name="Zeng Q."/>
            <person name="Mehta T."/>
            <person name="Griggs A."/>
            <person name="Birren B.W."/>
            <person name="Toney N.C."/>
            <person name="Carr J."/>
            <person name="Posey J."/>
            <person name="Butler W.R."/>
        </authorList>
    </citation>
    <scope>NUCLEOTIDE SEQUENCE [LARGE SCALE GENOMIC DNA]</scope>
    <source>
        <strain evidence="3">ATCC BAA-974 / DSM 45345 / CCUG 50838 / CIP 108380 / JCM 13579 / CDC 945</strain>
    </source>
</reference>